<organism evidence="1 2">
    <name type="scientific">Dentiscutata heterogama</name>
    <dbReference type="NCBI Taxonomy" id="1316150"/>
    <lineage>
        <taxon>Eukaryota</taxon>
        <taxon>Fungi</taxon>
        <taxon>Fungi incertae sedis</taxon>
        <taxon>Mucoromycota</taxon>
        <taxon>Glomeromycotina</taxon>
        <taxon>Glomeromycetes</taxon>
        <taxon>Diversisporales</taxon>
        <taxon>Gigasporaceae</taxon>
        <taxon>Dentiscutata</taxon>
    </lineage>
</organism>
<dbReference type="Proteomes" id="UP000789702">
    <property type="component" value="Unassembled WGS sequence"/>
</dbReference>
<evidence type="ECO:0000313" key="1">
    <source>
        <dbReference type="EMBL" id="CAG8676014.1"/>
    </source>
</evidence>
<reference evidence="1" key="1">
    <citation type="submission" date="2021-06" db="EMBL/GenBank/DDBJ databases">
        <authorList>
            <person name="Kallberg Y."/>
            <person name="Tangrot J."/>
            <person name="Rosling A."/>
        </authorList>
    </citation>
    <scope>NUCLEOTIDE SEQUENCE</scope>
    <source>
        <strain evidence="1">IL203A</strain>
    </source>
</reference>
<sequence>MCESNPLLNESISLQDLLMCESDINDIMTMVNTNLSTAQSFTMTSPEFEPQIQTMLVNNNTKNSSYSQSGDLSLNNFQYPVPSSDMPREPFLYSPNSANIGSSEPLFYSPTSNEISTENNSFPNNLSPLTHTLFQDLNVSPNNSALANFGNYSSSMEDIFVTHDTPLSPESNLDSRNIRSENGRKRASTEYDTISFDESLKKKSKGPLASNTRSKSPVIDINTIKTILASLYDTTNRT</sequence>
<accession>A0ACA9NZ38</accession>
<feature type="non-terminal residue" evidence="1">
    <location>
        <position position="238"/>
    </location>
</feature>
<gene>
    <name evidence="1" type="ORF">DHETER_LOCUS10408</name>
</gene>
<name>A0ACA9NZ38_9GLOM</name>
<protein>
    <submittedName>
        <fullName evidence="1">15354_t:CDS:1</fullName>
    </submittedName>
</protein>
<comment type="caution">
    <text evidence="1">The sequence shown here is derived from an EMBL/GenBank/DDBJ whole genome shotgun (WGS) entry which is preliminary data.</text>
</comment>
<keyword evidence="2" id="KW-1185">Reference proteome</keyword>
<dbReference type="EMBL" id="CAJVPU010020304">
    <property type="protein sequence ID" value="CAG8676014.1"/>
    <property type="molecule type" value="Genomic_DNA"/>
</dbReference>
<evidence type="ECO:0000313" key="2">
    <source>
        <dbReference type="Proteomes" id="UP000789702"/>
    </source>
</evidence>
<proteinExistence type="predicted"/>